<evidence type="ECO:0000313" key="1">
    <source>
        <dbReference type="EnsemblMetazoa" id="GPPI042210-PA"/>
    </source>
</evidence>
<dbReference type="EMBL" id="JXJN01021530">
    <property type="status" value="NOT_ANNOTATED_CDS"/>
    <property type="molecule type" value="Genomic_DNA"/>
</dbReference>
<protein>
    <submittedName>
        <fullName evidence="1">Uncharacterized protein</fullName>
    </submittedName>
</protein>
<reference evidence="1" key="2">
    <citation type="submission" date="2020-05" db="UniProtKB">
        <authorList>
            <consortium name="EnsemblMetazoa"/>
        </authorList>
    </citation>
    <scope>IDENTIFICATION</scope>
    <source>
        <strain evidence="1">IAEA</strain>
    </source>
</reference>
<dbReference type="Proteomes" id="UP000092460">
    <property type="component" value="Unassembled WGS sequence"/>
</dbReference>
<reference evidence="2" key="1">
    <citation type="submission" date="2015-01" db="EMBL/GenBank/DDBJ databases">
        <authorList>
            <person name="Aksoy S."/>
            <person name="Warren W."/>
            <person name="Wilson R.K."/>
        </authorList>
    </citation>
    <scope>NUCLEOTIDE SEQUENCE [LARGE SCALE GENOMIC DNA]</scope>
    <source>
        <strain evidence="2">IAEA</strain>
    </source>
</reference>
<dbReference type="AlphaFoldDB" id="A0A1B0BVX8"/>
<proteinExistence type="predicted"/>
<evidence type="ECO:0000313" key="2">
    <source>
        <dbReference type="Proteomes" id="UP000092460"/>
    </source>
</evidence>
<name>A0A1B0BVX8_9MUSC</name>
<dbReference type="EnsemblMetazoa" id="GPPI042210-RA">
    <property type="protein sequence ID" value="GPPI042210-PA"/>
    <property type="gene ID" value="GPPI042210"/>
</dbReference>
<keyword evidence="2" id="KW-1185">Reference proteome</keyword>
<organism evidence="1 2">
    <name type="scientific">Glossina palpalis gambiensis</name>
    <dbReference type="NCBI Taxonomy" id="67801"/>
    <lineage>
        <taxon>Eukaryota</taxon>
        <taxon>Metazoa</taxon>
        <taxon>Ecdysozoa</taxon>
        <taxon>Arthropoda</taxon>
        <taxon>Hexapoda</taxon>
        <taxon>Insecta</taxon>
        <taxon>Pterygota</taxon>
        <taxon>Neoptera</taxon>
        <taxon>Endopterygota</taxon>
        <taxon>Diptera</taxon>
        <taxon>Brachycera</taxon>
        <taxon>Muscomorpha</taxon>
        <taxon>Hippoboscoidea</taxon>
        <taxon>Glossinidae</taxon>
        <taxon>Glossina</taxon>
    </lineage>
</organism>
<sequence length="119" mass="13828">MTTIERNQGPTQNLTSSPKLGGSRENFALKNFYNMYVICVGLFKFIRSGGLNPLLENESFPMKRVYEISILQITRPNVREKSVGMPLAYFQTPSHSLILSTTFFWQSKTFFFFNWKKIN</sequence>
<accession>A0A1B0BVX8</accession>
<dbReference type="VEuPathDB" id="VectorBase:GPPI042210"/>